<name>J6F5F5_TRIAS</name>
<dbReference type="GeneID" id="25983714"/>
<dbReference type="Gene3D" id="1.10.10.60">
    <property type="entry name" value="Homeodomain-like"/>
    <property type="match status" value="1"/>
</dbReference>
<evidence type="ECO:0000256" key="1">
    <source>
        <dbReference type="SAM" id="MobiDB-lite"/>
    </source>
</evidence>
<feature type="domain" description="Myb-like" evidence="2">
    <location>
        <begin position="136"/>
        <end position="182"/>
    </location>
</feature>
<dbReference type="CDD" id="cd00167">
    <property type="entry name" value="SANT"/>
    <property type="match status" value="1"/>
</dbReference>
<feature type="compositionally biased region" description="Polar residues" evidence="1">
    <location>
        <begin position="1"/>
        <end position="10"/>
    </location>
</feature>
<protein>
    <recommendedName>
        <fullName evidence="2">Myb-like domain-containing protein</fullName>
    </recommendedName>
</protein>
<dbReference type="OrthoDB" id="2143914at2759"/>
<dbReference type="EMBL" id="ALBS01000102">
    <property type="protein sequence ID" value="EJT50502.1"/>
    <property type="molecule type" value="Genomic_DNA"/>
</dbReference>
<evidence type="ECO:0000313" key="3">
    <source>
        <dbReference type="EMBL" id="EJT50502.1"/>
    </source>
</evidence>
<evidence type="ECO:0000313" key="4">
    <source>
        <dbReference type="Proteomes" id="UP000002748"/>
    </source>
</evidence>
<feature type="compositionally biased region" description="Basic and acidic residues" evidence="1">
    <location>
        <begin position="17"/>
        <end position="41"/>
    </location>
</feature>
<evidence type="ECO:0000259" key="2">
    <source>
        <dbReference type="PROSITE" id="PS50090"/>
    </source>
</evidence>
<dbReference type="SUPFAM" id="SSF46689">
    <property type="entry name" value="Homeodomain-like"/>
    <property type="match status" value="1"/>
</dbReference>
<dbReference type="InterPro" id="IPR009057">
    <property type="entry name" value="Homeodomain-like_sf"/>
</dbReference>
<dbReference type="Proteomes" id="UP000002748">
    <property type="component" value="Unassembled WGS sequence"/>
</dbReference>
<reference evidence="3 4" key="1">
    <citation type="journal article" date="2012" name="Eukaryot. Cell">
        <title>Draft genome sequence of CBS 2479, the standard type strain of Trichosporon asahii.</title>
        <authorList>
            <person name="Yang R.Y."/>
            <person name="Li H.T."/>
            <person name="Zhu H."/>
            <person name="Zhou G.P."/>
            <person name="Wang M."/>
            <person name="Wang L."/>
        </authorList>
    </citation>
    <scope>NUCLEOTIDE SEQUENCE [LARGE SCALE GENOMIC DNA]</scope>
    <source>
        <strain evidence="4">ATCC 90039 / CBS 2479 / JCM 2466 / KCTC 7840 / NCYC 2677 / UAMH 7654</strain>
    </source>
</reference>
<dbReference type="RefSeq" id="XP_014182003.1">
    <property type="nucleotide sequence ID" value="XM_014326528.1"/>
</dbReference>
<proteinExistence type="predicted"/>
<dbReference type="VEuPathDB" id="FungiDB:A1Q1_00200"/>
<dbReference type="HOGENOM" id="CLU_1483012_0_0_1"/>
<dbReference type="KEGG" id="tasa:A1Q1_00200"/>
<accession>J6F5F5</accession>
<feature type="region of interest" description="Disordered" evidence="1">
    <location>
        <begin position="1"/>
        <end position="53"/>
    </location>
</feature>
<dbReference type="AlphaFoldDB" id="J6F5F5"/>
<sequence length="182" mass="19539">MSSQTITPETLHTVDTLFKEEFESEQDEYKPDTKRAKQTGDKRKRGGAKGVPWTPEERVKLFEAMLAGKKGADLEAALPGRSAHQCQTTWRLQKTSSLSSPLIMSNSSTKAGAVSASSDISVKEESASGYESDPARVAGKGGAWSGDELKALFNGVLAGKKGDELASCVPGRTANQCRTTWQ</sequence>
<organism evidence="3 4">
    <name type="scientific">Trichosporon asahii var. asahii (strain ATCC 90039 / CBS 2479 / JCM 2466 / KCTC 7840 / NBRC 103889/ NCYC 2677 / UAMH 7654)</name>
    <name type="common">Yeast</name>
    <dbReference type="NCBI Taxonomy" id="1186058"/>
    <lineage>
        <taxon>Eukaryota</taxon>
        <taxon>Fungi</taxon>
        <taxon>Dikarya</taxon>
        <taxon>Basidiomycota</taxon>
        <taxon>Agaricomycotina</taxon>
        <taxon>Tremellomycetes</taxon>
        <taxon>Trichosporonales</taxon>
        <taxon>Trichosporonaceae</taxon>
        <taxon>Trichosporon</taxon>
    </lineage>
</organism>
<comment type="caution">
    <text evidence="3">The sequence shown here is derived from an EMBL/GenBank/DDBJ whole genome shotgun (WGS) entry which is preliminary data.</text>
</comment>
<gene>
    <name evidence="3" type="ORF">A1Q1_00200</name>
</gene>
<dbReference type="InterPro" id="IPR001005">
    <property type="entry name" value="SANT/Myb"/>
</dbReference>
<dbReference type="PROSITE" id="PS50090">
    <property type="entry name" value="MYB_LIKE"/>
    <property type="match status" value="1"/>
</dbReference>